<dbReference type="Proteomes" id="UP000284403">
    <property type="component" value="Unassembled WGS sequence"/>
</dbReference>
<dbReference type="GeneID" id="40318206"/>
<keyword evidence="2" id="KW-1185">Reference proteome</keyword>
<organism evidence="1 2">
    <name type="scientific">Trypanosoma conorhini</name>
    <dbReference type="NCBI Taxonomy" id="83891"/>
    <lineage>
        <taxon>Eukaryota</taxon>
        <taxon>Discoba</taxon>
        <taxon>Euglenozoa</taxon>
        <taxon>Kinetoplastea</taxon>
        <taxon>Metakinetoplastina</taxon>
        <taxon>Trypanosomatida</taxon>
        <taxon>Trypanosomatidae</taxon>
        <taxon>Trypanosoma</taxon>
    </lineage>
</organism>
<comment type="caution">
    <text evidence="1">The sequence shown here is derived from an EMBL/GenBank/DDBJ whole genome shotgun (WGS) entry which is preliminary data.</text>
</comment>
<dbReference type="EMBL" id="MKKU01000239">
    <property type="protein sequence ID" value="RNF18210.1"/>
    <property type="molecule type" value="Genomic_DNA"/>
</dbReference>
<dbReference type="RefSeq" id="XP_029228408.1">
    <property type="nucleotide sequence ID" value="XM_029371505.1"/>
</dbReference>
<gene>
    <name evidence="1" type="ORF">Tco025E_04595</name>
</gene>
<sequence length="153" mass="16865">MLGLQQWPEHMRRRVRRTLYVRWGCTGLRFLCRAHVHAHVLVVVVPRASLFVVSTSSTGEYVRGQAVSFPLPSPICFPGVTGGSATLCLSFPLSPCWSLLSFFPQLPLPLPLLAPSPWRQGVFACPSADAAEPRLHRPLASADLRQASSQRAH</sequence>
<reference evidence="1 2" key="1">
    <citation type="journal article" date="2018" name="BMC Genomics">
        <title>Genomic comparison of Trypanosoma conorhini and Trypanosoma rangeli to Trypanosoma cruzi strains of high and low virulence.</title>
        <authorList>
            <person name="Bradwell K.R."/>
            <person name="Koparde V.N."/>
            <person name="Matveyev A.V."/>
            <person name="Serrano M.G."/>
            <person name="Alves J.M."/>
            <person name="Parikh H."/>
            <person name="Huang B."/>
            <person name="Lee V."/>
            <person name="Espinosa-Alvarez O."/>
            <person name="Ortiz P.A."/>
            <person name="Costa-Martins A.G."/>
            <person name="Teixeira M.M."/>
            <person name="Buck G.A."/>
        </authorList>
    </citation>
    <scope>NUCLEOTIDE SEQUENCE [LARGE SCALE GENOMIC DNA]</scope>
    <source>
        <strain evidence="1 2">025E</strain>
    </source>
</reference>
<protein>
    <submittedName>
        <fullName evidence="1">Uncharacterized protein</fullName>
    </submittedName>
</protein>
<proteinExistence type="predicted"/>
<evidence type="ECO:0000313" key="2">
    <source>
        <dbReference type="Proteomes" id="UP000284403"/>
    </source>
</evidence>
<accession>A0A422PKH1</accession>
<evidence type="ECO:0000313" key="1">
    <source>
        <dbReference type="EMBL" id="RNF18210.1"/>
    </source>
</evidence>
<dbReference type="AlphaFoldDB" id="A0A422PKH1"/>
<name>A0A422PKH1_9TRYP</name>